<dbReference type="SMART" id="SM00248">
    <property type="entry name" value="ANK"/>
    <property type="match status" value="8"/>
</dbReference>
<dbReference type="PANTHER" id="PTHR46586:SF3">
    <property type="entry name" value="ANKYRIN REPEAT-CONTAINING PROTEIN"/>
    <property type="match status" value="1"/>
</dbReference>
<dbReference type="InterPro" id="IPR036770">
    <property type="entry name" value="Ankyrin_rpt-contain_sf"/>
</dbReference>
<dbReference type="InterPro" id="IPR002110">
    <property type="entry name" value="Ankyrin_rpt"/>
</dbReference>
<accession>A0AAD5UGU7</accession>
<dbReference type="Pfam" id="PF12796">
    <property type="entry name" value="Ank_2"/>
    <property type="match status" value="2"/>
</dbReference>
<name>A0AAD5UGU7_9FUNG</name>
<dbReference type="InterPro" id="IPR052050">
    <property type="entry name" value="SecEffector_AnkRepeat"/>
</dbReference>
<evidence type="ECO:0000313" key="2">
    <source>
        <dbReference type="Proteomes" id="UP001210925"/>
    </source>
</evidence>
<sequence>MIYGAVIYGRMYSDTKWIFTQYLNTEFQIILEAAAATELYLQAVHEMNTTLIQTIFQSNIIQDISTHNQVFLKSCSFIDLDLLELFLDDERIDFNFRMGQNSVVSFAADNPRKEILERIMKEDGLEIRIGDLTLILELNIKHQHVLELLQHNRMQPFLNENNDMPIIVASRTGQYAAVKYLIGQESVNPAAQNNLAVIEAAATGNFDLVQLLVNDDRVNPYDQDSRIFTNCANSLRIFRYLRNDHRANVFLHRNEILTNAILKSNTELIDYIIDEKILTLEEFNSTHLLALAIRNYQELLKNVIEKSQLSISYSQNNVNYLEFLYRNGQHGPLKLLSPLLDQSFEGTSWLETQSILALTDENYQIFEMYLSNKYYNLSSFITTILKLLITQDKPELVAKVLDHKSFKPTKFIEVFKHLMRTDNLEIAKMLLKDKRIDPSHKGNAILKRACSKRKPEFVKLLLNHKKVDPSDNDYEAIRIAAQNGFEDVLDVFRNSKKVDPKVFDKINL</sequence>
<dbReference type="SUPFAM" id="SSF48403">
    <property type="entry name" value="Ankyrin repeat"/>
    <property type="match status" value="1"/>
</dbReference>
<keyword evidence="2" id="KW-1185">Reference proteome</keyword>
<dbReference type="EMBL" id="JADGKB010000070">
    <property type="protein sequence ID" value="KAJ3255194.1"/>
    <property type="molecule type" value="Genomic_DNA"/>
</dbReference>
<evidence type="ECO:0000313" key="1">
    <source>
        <dbReference type="EMBL" id="KAJ3255194.1"/>
    </source>
</evidence>
<dbReference type="PANTHER" id="PTHR46586">
    <property type="entry name" value="ANKYRIN REPEAT-CONTAINING PROTEIN"/>
    <property type="match status" value="1"/>
</dbReference>
<dbReference type="Gene3D" id="1.25.40.20">
    <property type="entry name" value="Ankyrin repeat-containing domain"/>
    <property type="match status" value="2"/>
</dbReference>
<dbReference type="Proteomes" id="UP001210925">
    <property type="component" value="Unassembled WGS sequence"/>
</dbReference>
<dbReference type="AlphaFoldDB" id="A0AAD5UGU7"/>
<organism evidence="1 2">
    <name type="scientific">Boothiomyces macroporosus</name>
    <dbReference type="NCBI Taxonomy" id="261099"/>
    <lineage>
        <taxon>Eukaryota</taxon>
        <taxon>Fungi</taxon>
        <taxon>Fungi incertae sedis</taxon>
        <taxon>Chytridiomycota</taxon>
        <taxon>Chytridiomycota incertae sedis</taxon>
        <taxon>Chytridiomycetes</taxon>
        <taxon>Rhizophydiales</taxon>
        <taxon>Terramycetaceae</taxon>
        <taxon>Boothiomyces</taxon>
    </lineage>
</organism>
<gene>
    <name evidence="1" type="ORF">HK103_006563</name>
</gene>
<evidence type="ECO:0008006" key="3">
    <source>
        <dbReference type="Google" id="ProtNLM"/>
    </source>
</evidence>
<reference evidence="1" key="1">
    <citation type="submission" date="2020-05" db="EMBL/GenBank/DDBJ databases">
        <title>Phylogenomic resolution of chytrid fungi.</title>
        <authorList>
            <person name="Stajich J.E."/>
            <person name="Amses K."/>
            <person name="Simmons R."/>
            <person name="Seto K."/>
            <person name="Myers J."/>
            <person name="Bonds A."/>
            <person name="Quandt C.A."/>
            <person name="Barry K."/>
            <person name="Liu P."/>
            <person name="Grigoriev I."/>
            <person name="Longcore J.E."/>
            <person name="James T.Y."/>
        </authorList>
    </citation>
    <scope>NUCLEOTIDE SEQUENCE</scope>
    <source>
        <strain evidence="1">PLAUS21</strain>
    </source>
</reference>
<proteinExistence type="predicted"/>
<protein>
    <recommendedName>
        <fullName evidence="3">Ankyrin repeat protein</fullName>
    </recommendedName>
</protein>
<comment type="caution">
    <text evidence="1">The sequence shown here is derived from an EMBL/GenBank/DDBJ whole genome shotgun (WGS) entry which is preliminary data.</text>
</comment>